<dbReference type="SUPFAM" id="SSF53697">
    <property type="entry name" value="SIS domain"/>
    <property type="match status" value="1"/>
</dbReference>
<name>A0A1H3TMF4_9PSEU</name>
<dbReference type="GO" id="GO:1901135">
    <property type="term" value="P:carbohydrate derivative metabolic process"/>
    <property type="evidence" value="ECO:0007669"/>
    <property type="project" value="InterPro"/>
</dbReference>
<dbReference type="InterPro" id="IPR041157">
    <property type="entry name" value="PUD1/2"/>
</dbReference>
<organism evidence="3 4">
    <name type="scientific">Saccharopolyspora shandongensis</name>
    <dbReference type="NCBI Taxonomy" id="418495"/>
    <lineage>
        <taxon>Bacteria</taxon>
        <taxon>Bacillati</taxon>
        <taxon>Actinomycetota</taxon>
        <taxon>Actinomycetes</taxon>
        <taxon>Pseudonocardiales</taxon>
        <taxon>Pseudonocardiaceae</taxon>
        <taxon>Saccharopolyspora</taxon>
    </lineage>
</organism>
<feature type="region of interest" description="Disordered" evidence="1">
    <location>
        <begin position="178"/>
        <end position="203"/>
    </location>
</feature>
<keyword evidence="4" id="KW-1185">Reference proteome</keyword>
<protein>
    <recommendedName>
        <fullName evidence="2">Up-regulated in Daf-2 domain-containing protein</fullName>
    </recommendedName>
</protein>
<dbReference type="RefSeq" id="WP_093278228.1">
    <property type="nucleotide sequence ID" value="NZ_FNOK01000087.1"/>
</dbReference>
<dbReference type="GO" id="GO:0097367">
    <property type="term" value="F:carbohydrate derivative binding"/>
    <property type="evidence" value="ECO:0007669"/>
    <property type="project" value="InterPro"/>
</dbReference>
<dbReference type="Gene3D" id="2.60.40.3820">
    <property type="match status" value="2"/>
</dbReference>
<accession>A0A1H3TMF4</accession>
<sequence length="203" mass="22548">MAFWDVYERTANVAVQNETGKILAKVAIVHKYSDNYKNDHTWTEVNPGETTAADMVVNYHTGTLTTGRDWWQLTIVDEEGGVYISDPQNFRDVFDFLEKGLGDILPKLEKAFHKAAQNPSSDAKKRAYAAAGEAVAMAVELMLNHAETAGFKQHILRDEDAGHTTTFTIRRLPSEGTDSDALLISSNSGDSETRITRLKKKVS</sequence>
<dbReference type="InterPro" id="IPR046348">
    <property type="entry name" value="SIS_dom_sf"/>
</dbReference>
<evidence type="ECO:0000313" key="3">
    <source>
        <dbReference type="EMBL" id="SDZ51167.1"/>
    </source>
</evidence>
<dbReference type="PANTHER" id="PTHR31557">
    <property type="entry name" value="5C820-RELATED-RELATED"/>
    <property type="match status" value="1"/>
</dbReference>
<dbReference type="EMBL" id="FNOK01000087">
    <property type="protein sequence ID" value="SDZ51167.1"/>
    <property type="molecule type" value="Genomic_DNA"/>
</dbReference>
<evidence type="ECO:0000259" key="2">
    <source>
        <dbReference type="Pfam" id="PF18457"/>
    </source>
</evidence>
<evidence type="ECO:0000256" key="1">
    <source>
        <dbReference type="SAM" id="MobiDB-lite"/>
    </source>
</evidence>
<dbReference type="Proteomes" id="UP000199529">
    <property type="component" value="Unassembled WGS sequence"/>
</dbReference>
<gene>
    <name evidence="3" type="ORF">SAMN05216215_108710</name>
</gene>
<dbReference type="Pfam" id="PF18457">
    <property type="entry name" value="PUD1_2"/>
    <property type="match status" value="1"/>
</dbReference>
<dbReference type="OrthoDB" id="5917753at2"/>
<dbReference type="AlphaFoldDB" id="A0A1H3TMF4"/>
<dbReference type="STRING" id="418495.SAMN05216215_108710"/>
<proteinExistence type="predicted"/>
<reference evidence="4" key="1">
    <citation type="submission" date="2016-10" db="EMBL/GenBank/DDBJ databases">
        <authorList>
            <person name="Varghese N."/>
            <person name="Submissions S."/>
        </authorList>
    </citation>
    <scope>NUCLEOTIDE SEQUENCE [LARGE SCALE GENOMIC DNA]</scope>
    <source>
        <strain evidence="4">CGMCC 4.3530</strain>
    </source>
</reference>
<feature type="domain" description="Up-regulated in Daf-2" evidence="2">
    <location>
        <begin position="8"/>
        <end position="194"/>
    </location>
</feature>
<dbReference type="PANTHER" id="PTHR31557:SF0">
    <property type="entry name" value="5C820-RELATED"/>
    <property type="match status" value="1"/>
</dbReference>
<evidence type="ECO:0000313" key="4">
    <source>
        <dbReference type="Proteomes" id="UP000199529"/>
    </source>
</evidence>